<evidence type="ECO:0000313" key="2">
    <source>
        <dbReference type="EMBL" id="GIY96517.1"/>
    </source>
</evidence>
<comment type="caution">
    <text evidence="2">The sequence shown here is derived from an EMBL/GenBank/DDBJ whole genome shotgun (WGS) entry which is preliminary data.</text>
</comment>
<evidence type="ECO:0000256" key="1">
    <source>
        <dbReference type="SAM" id="MobiDB-lite"/>
    </source>
</evidence>
<feature type="compositionally biased region" description="Low complexity" evidence="1">
    <location>
        <begin position="101"/>
        <end position="117"/>
    </location>
</feature>
<keyword evidence="3" id="KW-1185">Reference proteome</keyword>
<dbReference type="EMBL" id="BPLR01000668">
    <property type="protein sequence ID" value="GIY96517.1"/>
    <property type="molecule type" value="Genomic_DNA"/>
</dbReference>
<dbReference type="Proteomes" id="UP001054945">
    <property type="component" value="Unassembled WGS sequence"/>
</dbReference>
<accession>A0AAV4XN13</accession>
<feature type="region of interest" description="Disordered" evidence="1">
    <location>
        <begin position="98"/>
        <end position="117"/>
    </location>
</feature>
<organism evidence="2 3">
    <name type="scientific">Caerostris extrusa</name>
    <name type="common">Bark spider</name>
    <name type="synonym">Caerostris bankana</name>
    <dbReference type="NCBI Taxonomy" id="172846"/>
    <lineage>
        <taxon>Eukaryota</taxon>
        <taxon>Metazoa</taxon>
        <taxon>Ecdysozoa</taxon>
        <taxon>Arthropoda</taxon>
        <taxon>Chelicerata</taxon>
        <taxon>Arachnida</taxon>
        <taxon>Araneae</taxon>
        <taxon>Araneomorphae</taxon>
        <taxon>Entelegynae</taxon>
        <taxon>Araneoidea</taxon>
        <taxon>Araneidae</taxon>
        <taxon>Caerostris</taxon>
    </lineage>
</organism>
<name>A0AAV4XN13_CAEEX</name>
<gene>
    <name evidence="2" type="ORF">CEXT_724941</name>
</gene>
<sequence length="117" mass="13634">MQAFQAATSVIRIDSYIVKDVYVICKARHSAIQAPLKKKKMKERKHRYQRSFKSTPYNVILRKIMKHFAVRKKPDRQKYLADSNLRRLLNWSLKTPTFQTSAKAPAKSKSAVPKDTL</sequence>
<reference evidence="2 3" key="1">
    <citation type="submission" date="2021-06" db="EMBL/GenBank/DDBJ databases">
        <title>Caerostris extrusa draft genome.</title>
        <authorList>
            <person name="Kono N."/>
            <person name="Arakawa K."/>
        </authorList>
    </citation>
    <scope>NUCLEOTIDE SEQUENCE [LARGE SCALE GENOMIC DNA]</scope>
</reference>
<protein>
    <submittedName>
        <fullName evidence="2">Uncharacterized protein</fullName>
    </submittedName>
</protein>
<dbReference type="AlphaFoldDB" id="A0AAV4XN13"/>
<evidence type="ECO:0000313" key="3">
    <source>
        <dbReference type="Proteomes" id="UP001054945"/>
    </source>
</evidence>
<proteinExistence type="predicted"/>